<comment type="similarity">
    <text evidence="1">Belongs to the membrane fusion protein (MFP) (TC 8.A.1) family.</text>
</comment>
<name>A0A377GDK3_9GAMM</name>
<evidence type="ECO:0000313" key="7">
    <source>
        <dbReference type="EMBL" id="STO22895.1"/>
    </source>
</evidence>
<dbReference type="Gene3D" id="2.40.420.20">
    <property type="match status" value="1"/>
</dbReference>
<keyword evidence="3" id="KW-1133">Transmembrane helix</keyword>
<feature type="coiled-coil region" evidence="2">
    <location>
        <begin position="105"/>
        <end position="139"/>
    </location>
</feature>
<dbReference type="AlphaFoldDB" id="A0A377GDK3"/>
<keyword evidence="2" id="KW-0175">Coiled coil</keyword>
<dbReference type="PANTHER" id="PTHR30469">
    <property type="entry name" value="MULTIDRUG RESISTANCE PROTEIN MDTA"/>
    <property type="match status" value="1"/>
</dbReference>
<dbReference type="SUPFAM" id="SSF111369">
    <property type="entry name" value="HlyD-like secretion proteins"/>
    <property type="match status" value="1"/>
</dbReference>
<protein>
    <submittedName>
        <fullName evidence="7">Macrolide-specific efflux protein macA</fullName>
    </submittedName>
</protein>
<dbReference type="RefSeq" id="WP_010655014.1">
    <property type="nucleotide sequence ID" value="NZ_JAPHOO010000002.1"/>
</dbReference>
<evidence type="ECO:0000256" key="2">
    <source>
        <dbReference type="SAM" id="Coils"/>
    </source>
</evidence>
<evidence type="ECO:0000313" key="8">
    <source>
        <dbReference type="Proteomes" id="UP000254554"/>
    </source>
</evidence>
<dbReference type="OrthoDB" id="9791520at2"/>
<dbReference type="STRING" id="1094715.GCA_000236165_02983"/>
<dbReference type="Proteomes" id="UP000254554">
    <property type="component" value="Unassembled WGS sequence"/>
</dbReference>
<evidence type="ECO:0000256" key="1">
    <source>
        <dbReference type="ARBA" id="ARBA00009477"/>
    </source>
</evidence>
<sequence>MKMMNLNLKKLWIYLLALFLVLGVVLWIFSHKGVPVETAKAGYGPFIQYIEDDAKTRAIDTYTIVSPVSGELLRIDLTEGDKVKKDEVIATIKPKTPVLLDIRTRQELEQELGTAEALYEQAKAESIRAEAALQTAKSDLDRKEPLAKKGFVSATELEHTRLEYQLRQKEYNASLRKLHAAEHYILKVKASLSGTLNPQTDKHDKVEIHSPVSGSILRVIEKSETTVEPGTKIMDIADVVGLEIVADILSDDAAKIPPHARVIIKRWGGPYSLQGRVRVVEPSGYTKISALGVEEQRVNVIIDITTPHELWKNLGDGYRVDVEIILFESAHSLMVPMSALFRDGDDWAVFLVKRHRAHKQKVNIKYHNPDQAVIEKGLQTGDEVILYPSSLIHEGVWIKER</sequence>
<evidence type="ECO:0000259" key="4">
    <source>
        <dbReference type="Pfam" id="PF25876"/>
    </source>
</evidence>
<dbReference type="Pfam" id="PF25989">
    <property type="entry name" value="YknX_C"/>
    <property type="match status" value="1"/>
</dbReference>
<dbReference type="GO" id="GO:1990281">
    <property type="term" value="C:efflux pump complex"/>
    <property type="evidence" value="ECO:0007669"/>
    <property type="project" value="TreeGrafter"/>
</dbReference>
<dbReference type="PANTHER" id="PTHR30469:SF15">
    <property type="entry name" value="HLYD FAMILY OF SECRETION PROTEINS"/>
    <property type="match status" value="1"/>
</dbReference>
<dbReference type="InterPro" id="IPR058625">
    <property type="entry name" value="MdtA-like_BSH"/>
</dbReference>
<dbReference type="InterPro" id="IPR058624">
    <property type="entry name" value="MdtA-like_HH"/>
</dbReference>
<feature type="domain" description="Multidrug resistance protein MdtA-like alpha-helical hairpin" evidence="4">
    <location>
        <begin position="119"/>
        <end position="177"/>
    </location>
</feature>
<evidence type="ECO:0000259" key="6">
    <source>
        <dbReference type="Pfam" id="PF25989"/>
    </source>
</evidence>
<dbReference type="Gene3D" id="1.10.287.470">
    <property type="entry name" value="Helix hairpin bin"/>
    <property type="match status" value="1"/>
</dbReference>
<dbReference type="Gene3D" id="2.40.30.170">
    <property type="match status" value="1"/>
</dbReference>
<dbReference type="Pfam" id="PF25876">
    <property type="entry name" value="HH_MFP_RND"/>
    <property type="match status" value="1"/>
</dbReference>
<evidence type="ECO:0000256" key="3">
    <source>
        <dbReference type="SAM" id="Phobius"/>
    </source>
</evidence>
<keyword evidence="8" id="KW-1185">Reference proteome</keyword>
<keyword evidence="3" id="KW-0812">Transmembrane</keyword>
<feature type="domain" description="Multidrug resistance protein MdtA-like barrel-sandwich hybrid" evidence="5">
    <location>
        <begin position="63"/>
        <end position="218"/>
    </location>
</feature>
<feature type="domain" description="YknX-like C-terminal permuted SH3-like" evidence="6">
    <location>
        <begin position="333"/>
        <end position="398"/>
    </location>
</feature>
<feature type="transmembrane region" description="Helical" evidence="3">
    <location>
        <begin position="12"/>
        <end position="30"/>
    </location>
</feature>
<evidence type="ECO:0000259" key="5">
    <source>
        <dbReference type="Pfam" id="PF25917"/>
    </source>
</evidence>
<dbReference type="EMBL" id="UGGT01000001">
    <property type="protein sequence ID" value="STO22895.1"/>
    <property type="molecule type" value="Genomic_DNA"/>
</dbReference>
<keyword evidence="3" id="KW-0472">Membrane</keyword>
<dbReference type="GO" id="GO:0015562">
    <property type="term" value="F:efflux transmembrane transporter activity"/>
    <property type="evidence" value="ECO:0007669"/>
    <property type="project" value="TreeGrafter"/>
</dbReference>
<gene>
    <name evidence="7" type="primary">macA_3</name>
    <name evidence="7" type="ORF">NCTC11370_02997</name>
</gene>
<reference evidence="7 8" key="1">
    <citation type="submission" date="2018-06" db="EMBL/GenBank/DDBJ databases">
        <authorList>
            <consortium name="Pathogen Informatics"/>
            <person name="Doyle S."/>
        </authorList>
    </citation>
    <scope>NUCLEOTIDE SEQUENCE [LARGE SCALE GENOMIC DNA]</scope>
    <source>
        <strain evidence="7 8">NCTC11370</strain>
    </source>
</reference>
<proteinExistence type="inferred from homology"/>
<dbReference type="GeneID" id="93293883"/>
<organism evidence="7 8">
    <name type="scientific">Fluoribacter dumoffii</name>
    <dbReference type="NCBI Taxonomy" id="463"/>
    <lineage>
        <taxon>Bacteria</taxon>
        <taxon>Pseudomonadati</taxon>
        <taxon>Pseudomonadota</taxon>
        <taxon>Gammaproteobacteria</taxon>
        <taxon>Legionellales</taxon>
        <taxon>Legionellaceae</taxon>
        <taxon>Fluoribacter</taxon>
    </lineage>
</organism>
<accession>A0A377GDK3</accession>
<dbReference type="InterPro" id="IPR058637">
    <property type="entry name" value="YknX-like_C"/>
</dbReference>
<dbReference type="Pfam" id="PF25917">
    <property type="entry name" value="BSH_RND"/>
    <property type="match status" value="1"/>
</dbReference>
<dbReference type="Gene3D" id="2.40.50.100">
    <property type="match status" value="1"/>
</dbReference>